<protein>
    <submittedName>
        <fullName evidence="1">Uncharacterized protein</fullName>
    </submittedName>
</protein>
<organism evidence="1">
    <name type="scientific">marine sediment metagenome</name>
    <dbReference type="NCBI Taxonomy" id="412755"/>
    <lineage>
        <taxon>unclassified sequences</taxon>
        <taxon>metagenomes</taxon>
        <taxon>ecological metagenomes</taxon>
    </lineage>
</organism>
<accession>X1B0N7</accession>
<evidence type="ECO:0000313" key="1">
    <source>
        <dbReference type="EMBL" id="GAG65551.1"/>
    </source>
</evidence>
<sequence length="46" mass="5362">MKPDFIMNVIPGLSIFTDPRNMKYFISMRLPDAFMLVEGMLIIILK</sequence>
<dbReference type="AlphaFoldDB" id="X1B0N7"/>
<proteinExistence type="predicted"/>
<gene>
    <name evidence="1" type="ORF">S01H4_17895</name>
</gene>
<reference evidence="1" key="1">
    <citation type="journal article" date="2014" name="Front. Microbiol.">
        <title>High frequency of phylogenetically diverse reductive dehalogenase-homologous genes in deep subseafloor sedimentary metagenomes.</title>
        <authorList>
            <person name="Kawai M."/>
            <person name="Futagami T."/>
            <person name="Toyoda A."/>
            <person name="Takaki Y."/>
            <person name="Nishi S."/>
            <person name="Hori S."/>
            <person name="Arai W."/>
            <person name="Tsubouchi T."/>
            <person name="Morono Y."/>
            <person name="Uchiyama I."/>
            <person name="Ito T."/>
            <person name="Fujiyama A."/>
            <person name="Inagaki F."/>
            <person name="Takami H."/>
        </authorList>
    </citation>
    <scope>NUCLEOTIDE SEQUENCE</scope>
    <source>
        <strain evidence="1">Expedition CK06-06</strain>
    </source>
</reference>
<name>X1B0N7_9ZZZZ</name>
<dbReference type="EMBL" id="BART01007907">
    <property type="protein sequence ID" value="GAG65551.1"/>
    <property type="molecule type" value="Genomic_DNA"/>
</dbReference>
<comment type="caution">
    <text evidence="1">The sequence shown here is derived from an EMBL/GenBank/DDBJ whole genome shotgun (WGS) entry which is preliminary data.</text>
</comment>